<gene>
    <name evidence="4" type="ORF">PSON_ATCC_30995.1.T0780072</name>
</gene>
<feature type="transmembrane region" description="Helical" evidence="3">
    <location>
        <begin position="779"/>
        <end position="800"/>
    </location>
</feature>
<evidence type="ECO:0008006" key="6">
    <source>
        <dbReference type="Google" id="ProtNLM"/>
    </source>
</evidence>
<feature type="transmembrane region" description="Helical" evidence="3">
    <location>
        <begin position="866"/>
        <end position="885"/>
    </location>
</feature>
<feature type="transmembrane region" description="Helical" evidence="3">
    <location>
        <begin position="162"/>
        <end position="181"/>
    </location>
</feature>
<feature type="coiled-coil region" evidence="1">
    <location>
        <begin position="425"/>
        <end position="471"/>
    </location>
</feature>
<feature type="transmembrane region" description="Helical" evidence="3">
    <location>
        <begin position="965"/>
        <end position="985"/>
    </location>
</feature>
<keyword evidence="3" id="KW-1133">Transmembrane helix</keyword>
<keyword evidence="3" id="KW-0472">Membrane</keyword>
<feature type="transmembrane region" description="Helical" evidence="3">
    <location>
        <begin position="906"/>
        <end position="923"/>
    </location>
</feature>
<dbReference type="OrthoDB" id="297739at2759"/>
<accession>A0A8S1PH86</accession>
<sequence length="1161" mass="136253">MNEQQGQLNQNNPNSPQRNENNQQIQPQIIIQNIEFEDRRKEIQANNTQIDISGLQEEIPLIQHKINQNQRTNNNFGQSQNTKSQTDFRRSIYLIPDETMIDQGYSFFVKIHEKQKNQKQCCKICCLSTGSHTFCCNSEKTQEDFIQFGVGINLYFRFLKKIGIYFIIFTLLSIPQLFFSLQSNVVSYSGNTFNRFLIFLMATTIGSTSLKNKDCQIQYFNTVQAEFSLKCDSGNLAGSSFSFGIINSNEQDCIFLSKSELNLNTTNSQSLNQLRKQIDSQEEFSFTLSQLDFINENPQGKRIYVGASCKEAIINIGSVEIQQKIIPFIFASCDAVIVILYIFFLLTLTVSEQKYKKISQKETPTLQHFSIQISSLPKSQKLIKALQNQENQQYKQLLLYEVKKFIDDQLKSVLKDQDLKIYDIQVSEKEKILQLQQELQNKKLKIQEQLKEIKKNRLEQYQEAQKHLEESIITKESYNKLFQILKQLCQNPNSEKQLIEIDQNIQKYWNDIDELSNKIDQVQQEGDSKYIWITFDTMKQKQKVQEKLQSLPKDWLYYYCCFCCFDENQKKDKFLLKKFKLQIKDAPIPENINWNNLHYSRKSRICRQLLSLFLTLIFLGGSWVLISWVNLQKTDFQQQYPSINCNNKIYNSITIEQVQQEIDGKTTIKGYVECYCKPKVAEFLQESPEICSNWKDKGYRRRINRNKFLSKWEKHLMISEEYSSRILKIFLGQFLNTGLILLLTNIDYGNYTRNDIPETIKFLFGGQYGDIDSKWCQNIGIILLLTLLINIATQPVMLLVELIVRYIRKACDQCSLCLNEKKTRAKTYQEFKELYKGEQFRVELRYAQILTALYICFMYSPALPFLFLITLLTIWFLYIVDKIAIFKTYSKPIMIDSVVSDSVRKYLWIALIIHIGFATYIYGSSNLFYETIEAKLVIEQLQDVYGNQNIVVEWLERALSQIPNIVLFAILILVLLIMFLFFFCYKPIVGCFQKFCACCKVKIFKNSSSGLDQQEQRPFLKFLKREQLIDDQKFTQFQMMLAPSIYEEKYLKLQAELLIPFGTNNNDAPIVNQDIRIEQLPLARSQVNQSDINQRSQVQQNNPGSQVPLAQSQINQINIEQNQTTNNQQKLIGLRSYHKAYNKQYRKYYEWEKMKAINILE</sequence>
<protein>
    <recommendedName>
        <fullName evidence="6">CSC1/OSCA1-like cytosolic domain-containing protein</fullName>
    </recommendedName>
</protein>
<reference evidence="4" key="1">
    <citation type="submission" date="2021-01" db="EMBL/GenBank/DDBJ databases">
        <authorList>
            <consortium name="Genoscope - CEA"/>
            <person name="William W."/>
        </authorList>
    </citation>
    <scope>NUCLEOTIDE SEQUENCE</scope>
</reference>
<proteinExistence type="predicted"/>
<evidence type="ECO:0000256" key="2">
    <source>
        <dbReference type="SAM" id="MobiDB-lite"/>
    </source>
</evidence>
<feature type="transmembrane region" description="Helical" evidence="3">
    <location>
        <begin position="726"/>
        <end position="746"/>
    </location>
</feature>
<keyword evidence="1" id="KW-0175">Coiled coil</keyword>
<name>A0A8S1PH86_9CILI</name>
<dbReference type="GO" id="GO:0005227">
    <property type="term" value="F:calcium-activated cation channel activity"/>
    <property type="evidence" value="ECO:0007669"/>
    <property type="project" value="InterPro"/>
</dbReference>
<evidence type="ECO:0000256" key="1">
    <source>
        <dbReference type="SAM" id="Coils"/>
    </source>
</evidence>
<keyword evidence="5" id="KW-1185">Reference proteome</keyword>
<feature type="region of interest" description="Disordered" evidence="2">
    <location>
        <begin position="1"/>
        <end position="25"/>
    </location>
</feature>
<dbReference type="AlphaFoldDB" id="A0A8S1PH86"/>
<feature type="transmembrane region" description="Helical" evidence="3">
    <location>
        <begin position="193"/>
        <end position="210"/>
    </location>
</feature>
<evidence type="ECO:0000313" key="5">
    <source>
        <dbReference type="Proteomes" id="UP000692954"/>
    </source>
</evidence>
<evidence type="ECO:0000313" key="4">
    <source>
        <dbReference type="EMBL" id="CAD8102547.1"/>
    </source>
</evidence>
<dbReference type="PANTHER" id="PTHR13018:SF135">
    <property type="entry name" value="CSC1_OSCA1-LIKE 7TM REGION DOMAIN-CONTAINING PROTEIN"/>
    <property type="match status" value="1"/>
</dbReference>
<keyword evidence="3" id="KW-0812">Transmembrane</keyword>
<dbReference type="EMBL" id="CAJJDN010000078">
    <property type="protein sequence ID" value="CAD8102547.1"/>
    <property type="molecule type" value="Genomic_DNA"/>
</dbReference>
<dbReference type="InterPro" id="IPR045122">
    <property type="entry name" value="Csc1-like"/>
</dbReference>
<dbReference type="GO" id="GO:0005886">
    <property type="term" value="C:plasma membrane"/>
    <property type="evidence" value="ECO:0007669"/>
    <property type="project" value="TreeGrafter"/>
</dbReference>
<feature type="transmembrane region" description="Helical" evidence="3">
    <location>
        <begin position="325"/>
        <end position="350"/>
    </location>
</feature>
<comment type="caution">
    <text evidence="4">The sequence shown here is derived from an EMBL/GenBank/DDBJ whole genome shotgun (WGS) entry which is preliminary data.</text>
</comment>
<evidence type="ECO:0000256" key="3">
    <source>
        <dbReference type="SAM" id="Phobius"/>
    </source>
</evidence>
<organism evidence="4 5">
    <name type="scientific">Paramecium sonneborni</name>
    <dbReference type="NCBI Taxonomy" id="65129"/>
    <lineage>
        <taxon>Eukaryota</taxon>
        <taxon>Sar</taxon>
        <taxon>Alveolata</taxon>
        <taxon>Ciliophora</taxon>
        <taxon>Intramacronucleata</taxon>
        <taxon>Oligohymenophorea</taxon>
        <taxon>Peniculida</taxon>
        <taxon>Parameciidae</taxon>
        <taxon>Paramecium</taxon>
    </lineage>
</organism>
<dbReference type="PANTHER" id="PTHR13018">
    <property type="entry name" value="PROBABLE MEMBRANE PROTEIN DUF221-RELATED"/>
    <property type="match status" value="1"/>
</dbReference>
<dbReference type="Proteomes" id="UP000692954">
    <property type="component" value="Unassembled WGS sequence"/>
</dbReference>
<feature type="transmembrane region" description="Helical" evidence="3">
    <location>
        <begin position="609"/>
        <end position="631"/>
    </location>
</feature>